<accession>K0TC04</accession>
<feature type="non-terminal residue" evidence="2">
    <location>
        <position position="1"/>
    </location>
</feature>
<protein>
    <submittedName>
        <fullName evidence="2">Uncharacterized protein</fullName>
    </submittedName>
</protein>
<feature type="compositionally biased region" description="Polar residues" evidence="1">
    <location>
        <begin position="305"/>
        <end position="316"/>
    </location>
</feature>
<dbReference type="EMBL" id="AGNL01002459">
    <property type="protein sequence ID" value="EJK76198.1"/>
    <property type="molecule type" value="Genomic_DNA"/>
</dbReference>
<gene>
    <name evidence="2" type="ORF">THAOC_02055</name>
</gene>
<dbReference type="eggNOG" id="ENOG502S6KT">
    <property type="taxonomic scope" value="Eukaryota"/>
</dbReference>
<feature type="region of interest" description="Disordered" evidence="1">
    <location>
        <begin position="293"/>
        <end position="332"/>
    </location>
</feature>
<evidence type="ECO:0000313" key="3">
    <source>
        <dbReference type="Proteomes" id="UP000266841"/>
    </source>
</evidence>
<dbReference type="Proteomes" id="UP000266841">
    <property type="component" value="Unassembled WGS sequence"/>
</dbReference>
<sequence length="332" mass="35846">CGRGNSKIMETDMLPGKSPLGSYDVVKAAFERCYEKLGVSCQDVGGLVIKKQDDASLIGSKCDLRYTSETSEQAALVPTSPLDAVVSGFKPTLRPTNNATSNRHKCACEAEEMNFMIDCDDRQAMTDALDFINTNGCTEKGSCEAGTECEKNYLIVQSHYGLCPEENIPEAIEEGIHDFDESCLGCDILRAYTVGAPDCPAAVCADTSGEDAYVSLIEKNCASDCLTDECKGLFLTLRVVHESCPNGVLTDAAERGLQDLEGLCKDVVCNAGGKDDDPFTCTEVDKAGYDDRDDYRVTFSPAPSPSTYEPTLTAFPTTDPPVEKPYPTEDET</sequence>
<name>K0TC04_THAOC</name>
<keyword evidence="3" id="KW-1185">Reference proteome</keyword>
<evidence type="ECO:0000256" key="1">
    <source>
        <dbReference type="SAM" id="MobiDB-lite"/>
    </source>
</evidence>
<evidence type="ECO:0000313" key="2">
    <source>
        <dbReference type="EMBL" id="EJK76198.1"/>
    </source>
</evidence>
<dbReference type="AlphaFoldDB" id="K0TC04"/>
<proteinExistence type="predicted"/>
<reference evidence="2 3" key="1">
    <citation type="journal article" date="2012" name="Genome Biol.">
        <title>Genome and low-iron response of an oceanic diatom adapted to chronic iron limitation.</title>
        <authorList>
            <person name="Lommer M."/>
            <person name="Specht M."/>
            <person name="Roy A.S."/>
            <person name="Kraemer L."/>
            <person name="Andreson R."/>
            <person name="Gutowska M.A."/>
            <person name="Wolf J."/>
            <person name="Bergner S.V."/>
            <person name="Schilhabel M.B."/>
            <person name="Klostermeier U.C."/>
            <person name="Beiko R.G."/>
            <person name="Rosenstiel P."/>
            <person name="Hippler M."/>
            <person name="Laroche J."/>
        </authorList>
    </citation>
    <scope>NUCLEOTIDE SEQUENCE [LARGE SCALE GENOMIC DNA]</scope>
    <source>
        <strain evidence="2 3">CCMP1005</strain>
    </source>
</reference>
<dbReference type="OrthoDB" id="42678at2759"/>
<comment type="caution">
    <text evidence="2">The sequence shown here is derived from an EMBL/GenBank/DDBJ whole genome shotgun (WGS) entry which is preliminary data.</text>
</comment>
<organism evidence="2 3">
    <name type="scientific">Thalassiosira oceanica</name>
    <name type="common">Marine diatom</name>
    <dbReference type="NCBI Taxonomy" id="159749"/>
    <lineage>
        <taxon>Eukaryota</taxon>
        <taxon>Sar</taxon>
        <taxon>Stramenopiles</taxon>
        <taxon>Ochrophyta</taxon>
        <taxon>Bacillariophyta</taxon>
        <taxon>Coscinodiscophyceae</taxon>
        <taxon>Thalassiosirophycidae</taxon>
        <taxon>Thalassiosirales</taxon>
        <taxon>Thalassiosiraceae</taxon>
        <taxon>Thalassiosira</taxon>
    </lineage>
</organism>